<evidence type="ECO:0000313" key="2">
    <source>
        <dbReference type="EMBL" id="WPX07819.1"/>
    </source>
</evidence>
<dbReference type="Proteomes" id="UP001322744">
    <property type="component" value="Chromosome"/>
</dbReference>
<name>A0ABZ0TX54_9FIRM</name>
<dbReference type="Gene3D" id="3.30.460.10">
    <property type="entry name" value="Beta Polymerase, domain 2"/>
    <property type="match status" value="1"/>
</dbReference>
<keyword evidence="3" id="KW-1185">Reference proteome</keyword>
<sequence>MIEKSKILEVLKEYFEKESAIVFAYLFGSYAKGKEREDSDVDIAVYVNEELANDSKRLLEFQVKHMLGISDILRKEVDLVILNQASPLLRHEVISEGILIVEKDHDKLVNFKKMSFYYYQDWLHIMKIKMMYIKERISDNGKKGAGQ</sequence>
<protein>
    <submittedName>
        <fullName evidence="2">Nucleotidyltransferase domain-containing protein</fullName>
    </submittedName>
</protein>
<dbReference type="PANTHER" id="PTHR43852:SF2">
    <property type="entry name" value="PROTEIN ADENYLYLTRANSFERASE MNTA"/>
    <property type="match status" value="1"/>
</dbReference>
<dbReference type="InterPro" id="IPR052930">
    <property type="entry name" value="TA_antitoxin_MntA"/>
</dbReference>
<feature type="domain" description="Polymerase beta nucleotidyltransferase" evidence="1">
    <location>
        <begin position="10"/>
        <end position="105"/>
    </location>
</feature>
<organism evidence="2 3">
    <name type="scientific">Anaerocellum danielii</name>
    <dbReference type="NCBI Taxonomy" id="1387557"/>
    <lineage>
        <taxon>Bacteria</taxon>
        <taxon>Bacillati</taxon>
        <taxon>Bacillota</taxon>
        <taxon>Bacillota incertae sedis</taxon>
        <taxon>Caldicellulosiruptorales</taxon>
        <taxon>Caldicellulosiruptoraceae</taxon>
        <taxon>Anaerocellum</taxon>
    </lineage>
</organism>
<dbReference type="InterPro" id="IPR041633">
    <property type="entry name" value="Polbeta"/>
</dbReference>
<reference evidence="2 3" key="1">
    <citation type="submission" date="2023-12" db="EMBL/GenBank/DDBJ databases">
        <authorList>
            <person name="Manesh M.J.H."/>
            <person name="Bing R.G."/>
            <person name="Willard D.J."/>
            <person name="Kelly R.M."/>
        </authorList>
    </citation>
    <scope>NUCLEOTIDE SEQUENCE [LARGE SCALE GENOMIC DNA]</scope>
    <source>
        <strain evidence="2 3">DSM 8977</strain>
    </source>
</reference>
<dbReference type="NCBIfam" id="NF047752">
    <property type="entry name" value="MntA_antitoxin"/>
    <property type="match status" value="1"/>
</dbReference>
<dbReference type="RefSeq" id="WP_235375229.1">
    <property type="nucleotide sequence ID" value="NZ_CP139957.1"/>
</dbReference>
<dbReference type="Pfam" id="PF18765">
    <property type="entry name" value="Polbeta"/>
    <property type="match status" value="1"/>
</dbReference>
<gene>
    <name evidence="2" type="ORF">SOJ16_001649</name>
</gene>
<dbReference type="SUPFAM" id="SSF81301">
    <property type="entry name" value="Nucleotidyltransferase"/>
    <property type="match status" value="1"/>
</dbReference>
<proteinExistence type="predicted"/>
<dbReference type="InterPro" id="IPR043519">
    <property type="entry name" value="NT_sf"/>
</dbReference>
<dbReference type="EMBL" id="CP139957">
    <property type="protein sequence ID" value="WPX07819.1"/>
    <property type="molecule type" value="Genomic_DNA"/>
</dbReference>
<dbReference type="CDD" id="cd05403">
    <property type="entry name" value="NT_KNTase_like"/>
    <property type="match status" value="1"/>
</dbReference>
<evidence type="ECO:0000259" key="1">
    <source>
        <dbReference type="Pfam" id="PF18765"/>
    </source>
</evidence>
<evidence type="ECO:0000313" key="3">
    <source>
        <dbReference type="Proteomes" id="UP001322744"/>
    </source>
</evidence>
<dbReference type="PANTHER" id="PTHR43852">
    <property type="entry name" value="NUCLEOTIDYLTRANSFERASE"/>
    <property type="match status" value="1"/>
</dbReference>
<accession>A0ABZ0TX54</accession>